<keyword evidence="3" id="KW-1134">Transmembrane beta strand</keyword>
<dbReference type="Gene3D" id="2.40.160.50">
    <property type="entry name" value="membrane protein fhac: a member of the omp85/tpsb transporter family"/>
    <property type="match status" value="1"/>
</dbReference>
<dbReference type="EMBL" id="ODYU01009771">
    <property type="protein sequence ID" value="SOQ54424.1"/>
    <property type="molecule type" value="Genomic_DNA"/>
</dbReference>
<feature type="domain" description="Bacterial surface antigen (D15)" evidence="6">
    <location>
        <begin position="84"/>
        <end position="398"/>
    </location>
</feature>
<dbReference type="Pfam" id="PF01103">
    <property type="entry name" value="Omp85"/>
    <property type="match status" value="1"/>
</dbReference>
<evidence type="ECO:0000256" key="3">
    <source>
        <dbReference type="ARBA" id="ARBA00022452"/>
    </source>
</evidence>
<accession>A0A2H1WPS3</accession>
<name>A0A2H1WPS3_SPOFR</name>
<keyword evidence="4" id="KW-0812">Transmembrane</keyword>
<comment type="subcellular location">
    <subcellularLocation>
        <location evidence="1">Mitochondrion outer membrane</location>
        <topology evidence="1">Multi-pass membrane protein</topology>
    </subcellularLocation>
</comment>
<organism evidence="7">
    <name type="scientific">Spodoptera frugiperda</name>
    <name type="common">Fall armyworm</name>
    <dbReference type="NCBI Taxonomy" id="7108"/>
    <lineage>
        <taxon>Eukaryota</taxon>
        <taxon>Metazoa</taxon>
        <taxon>Ecdysozoa</taxon>
        <taxon>Arthropoda</taxon>
        <taxon>Hexapoda</taxon>
        <taxon>Insecta</taxon>
        <taxon>Pterygota</taxon>
        <taxon>Neoptera</taxon>
        <taxon>Endopterygota</taxon>
        <taxon>Lepidoptera</taxon>
        <taxon>Glossata</taxon>
        <taxon>Ditrysia</taxon>
        <taxon>Noctuoidea</taxon>
        <taxon>Noctuidae</taxon>
        <taxon>Amphipyrinae</taxon>
        <taxon>Spodoptera</taxon>
    </lineage>
</organism>
<dbReference type="PANTHER" id="PTHR12815">
    <property type="entry name" value="SORTING AND ASSEMBLY MACHINERY SAMM50 PROTEIN FAMILY MEMBER"/>
    <property type="match status" value="1"/>
</dbReference>
<evidence type="ECO:0000256" key="2">
    <source>
        <dbReference type="ARBA" id="ARBA00010913"/>
    </source>
</evidence>
<evidence type="ECO:0000256" key="4">
    <source>
        <dbReference type="ARBA" id="ARBA00022692"/>
    </source>
</evidence>
<sequence length="399" mass="43207">MCSSTCAPGPAPRPRDSSKYYDVPPCLVRRVQVTFQVRELSRVVGGINTTVSENEGNLVLGEWTLIIPYYTRTDGAPDGVKMPNVLGRGERVAAEYSMGYRSSSNFSVAATKPFPHKPLVPVLTATVYQQNHEYPWSGYRLLDRGALLDLAFKTSPATHHNVQWEGLVRDTSVLSKTTSFKVRESSGPQMKSILRHIVCVDQRDEAMFPTRGCWVQFSSELAGLGGGVAHLRTELHAQANRSLPRDLVLQAAAAVGVLHDVFGTELADHFFLGGPTSLRGFRQRGVGPHAEGQATGGRVYWAAGLHLYAPLPFQGSRTGLASLFRSHLFANAGCLAMPEGSGLESLESLRLARVSVGAGVVVRLGRGARLELNYAVPLRAQPHDVHAPGIQFGVGANFL</sequence>
<gene>
    <name evidence="7" type="ORF">SFRICE_025960</name>
</gene>
<dbReference type="GO" id="GO:0045040">
    <property type="term" value="P:protein insertion into mitochondrial outer membrane"/>
    <property type="evidence" value="ECO:0007669"/>
    <property type="project" value="TreeGrafter"/>
</dbReference>
<reference evidence="7" key="1">
    <citation type="submission" date="2016-07" db="EMBL/GenBank/DDBJ databases">
        <authorList>
            <person name="Bretaudeau A."/>
        </authorList>
    </citation>
    <scope>NUCLEOTIDE SEQUENCE</scope>
    <source>
        <strain evidence="7">Rice</strain>
        <tissue evidence="7">Whole body</tissue>
    </source>
</reference>
<proteinExistence type="inferred from homology"/>
<evidence type="ECO:0000256" key="5">
    <source>
        <dbReference type="ARBA" id="ARBA00023136"/>
    </source>
</evidence>
<keyword evidence="5" id="KW-0472">Membrane</keyword>
<evidence type="ECO:0000256" key="1">
    <source>
        <dbReference type="ARBA" id="ARBA00004374"/>
    </source>
</evidence>
<dbReference type="GO" id="GO:0005741">
    <property type="term" value="C:mitochondrial outer membrane"/>
    <property type="evidence" value="ECO:0007669"/>
    <property type="project" value="UniProtKB-SubCell"/>
</dbReference>
<dbReference type="InterPro" id="IPR000184">
    <property type="entry name" value="Bac_surfAg_D15"/>
</dbReference>
<protein>
    <submittedName>
        <fullName evidence="7">SFRICE_025960</fullName>
    </submittedName>
</protein>
<evidence type="ECO:0000259" key="6">
    <source>
        <dbReference type="Pfam" id="PF01103"/>
    </source>
</evidence>
<dbReference type="AlphaFoldDB" id="A0A2H1WPS3"/>
<dbReference type="InterPro" id="IPR039910">
    <property type="entry name" value="D15-like"/>
</dbReference>
<evidence type="ECO:0000313" key="7">
    <source>
        <dbReference type="EMBL" id="SOQ54424.1"/>
    </source>
</evidence>
<dbReference type="GO" id="GO:0033108">
    <property type="term" value="P:mitochondrial respiratory chain complex assembly"/>
    <property type="evidence" value="ECO:0007669"/>
    <property type="project" value="TreeGrafter"/>
</dbReference>
<dbReference type="PANTHER" id="PTHR12815:SF18">
    <property type="entry name" value="SORTING AND ASSEMBLY MACHINERY COMPONENT 50 HOMOLOG"/>
    <property type="match status" value="1"/>
</dbReference>
<comment type="similarity">
    <text evidence="2">Belongs to the SAM50/omp85 family.</text>
</comment>